<dbReference type="PANTHER" id="PTHR12534">
    <property type="entry name" value="30S RIBOSOMAL PROTEIN S2 PROKARYOTIC AND ORGANELLAR"/>
    <property type="match status" value="1"/>
</dbReference>
<feature type="region of interest" description="Disordered" evidence="4">
    <location>
        <begin position="772"/>
        <end position="793"/>
    </location>
</feature>
<name>A0A2K9YRY2_HAELA</name>
<dbReference type="GO" id="GO:0009507">
    <property type="term" value="C:chloroplast"/>
    <property type="evidence" value="ECO:0007669"/>
    <property type="project" value="UniProtKB-SubCell"/>
</dbReference>
<evidence type="ECO:0000256" key="1">
    <source>
        <dbReference type="ARBA" id="ARBA00004229"/>
    </source>
</evidence>
<feature type="compositionally biased region" description="Basic and acidic residues" evidence="4">
    <location>
        <begin position="300"/>
        <end position="309"/>
    </location>
</feature>
<comment type="similarity">
    <text evidence="2 3">Belongs to the universal ribosomal protein uS2 family.</text>
</comment>
<dbReference type="EMBL" id="MG677935">
    <property type="protein sequence ID" value="AUW36540.1"/>
    <property type="molecule type" value="Genomic_DNA"/>
</dbReference>
<protein>
    <recommendedName>
        <fullName evidence="3">Small ribosomal subunit protein uS2c</fullName>
    </recommendedName>
</protein>
<dbReference type="InterPro" id="IPR012340">
    <property type="entry name" value="NA-bd_OB-fold"/>
</dbReference>
<evidence type="ECO:0000256" key="4">
    <source>
        <dbReference type="SAM" id="MobiDB-lite"/>
    </source>
</evidence>
<comment type="subcellular location">
    <subcellularLocation>
        <location evidence="1 3">Plastid</location>
        <location evidence="1 3">Chloroplast</location>
    </subcellularLocation>
</comment>
<dbReference type="HAMAP" id="MF_00291_B">
    <property type="entry name" value="Ribosomal_uS2_B"/>
    <property type="match status" value="1"/>
</dbReference>
<dbReference type="GO" id="GO:0005763">
    <property type="term" value="C:mitochondrial small ribosomal subunit"/>
    <property type="evidence" value="ECO:0007669"/>
    <property type="project" value="TreeGrafter"/>
</dbReference>
<gene>
    <name evidence="3" type="primary">rps2</name>
    <name evidence="5" type="ORF">SG3EUKT976793.1</name>
</gene>
<keyword evidence="5" id="KW-0150">Chloroplast</keyword>
<dbReference type="Gene3D" id="2.40.50.140">
    <property type="entry name" value="Nucleic acid-binding proteins"/>
    <property type="match status" value="2"/>
</dbReference>
<dbReference type="GO" id="GO:0006412">
    <property type="term" value="P:translation"/>
    <property type="evidence" value="ECO:0007669"/>
    <property type="project" value="UniProtKB-UniRule"/>
</dbReference>
<organism evidence="5">
    <name type="scientific">Haematococcus lacustris</name>
    <name type="common">Green alga</name>
    <name type="synonym">Haematococcus pluvialis</name>
    <dbReference type="NCBI Taxonomy" id="44745"/>
    <lineage>
        <taxon>Eukaryota</taxon>
        <taxon>Viridiplantae</taxon>
        <taxon>Chlorophyta</taxon>
        <taxon>core chlorophytes</taxon>
        <taxon>Chlorophyceae</taxon>
        <taxon>CS clade</taxon>
        <taxon>Chlamydomonadales</taxon>
        <taxon>Haematococcaceae</taxon>
        <taxon>Haematococcus</taxon>
    </lineage>
</organism>
<dbReference type="InterPro" id="IPR023591">
    <property type="entry name" value="Ribosomal_uS2_flav_dom_sf"/>
</dbReference>
<feature type="compositionally biased region" description="Low complexity" evidence="4">
    <location>
        <begin position="782"/>
        <end position="793"/>
    </location>
</feature>
<dbReference type="GO" id="GO:0003735">
    <property type="term" value="F:structural constituent of ribosome"/>
    <property type="evidence" value="ECO:0007669"/>
    <property type="project" value="InterPro"/>
</dbReference>
<dbReference type="PANTHER" id="PTHR12534:SF0">
    <property type="entry name" value="SMALL RIBOSOMAL SUBUNIT PROTEIN US2M"/>
    <property type="match status" value="1"/>
</dbReference>
<keyword evidence="3 5" id="KW-0689">Ribosomal protein</keyword>
<feature type="region of interest" description="Disordered" evidence="4">
    <location>
        <begin position="74"/>
        <end position="106"/>
    </location>
</feature>
<evidence type="ECO:0000256" key="2">
    <source>
        <dbReference type="ARBA" id="ARBA00006242"/>
    </source>
</evidence>
<dbReference type="Gene3D" id="3.40.50.10490">
    <property type="entry name" value="Glucose-6-phosphate isomerase like protein, domain 1"/>
    <property type="match status" value="2"/>
</dbReference>
<keyword evidence="3" id="KW-0687">Ribonucleoprotein</keyword>
<sequence length="1495" mass="167043">MSILTTEIQIEKNQLKIKMSKFSDITFPKNNKTVSIFSQRFAQPDGCYGSSASHGEAGFYAFPLGGESIKPPAYSTYKSGRGRSPSPDFKKVGPEPATQRVASTPHQSHLILGRHIRAAALKGKKQSWVEAGSLPPGIFSVSLKIGSTAKSIDAFGQRFAQPSSSPSHPYGIGAPRLSRYAPRVAAVPNGEKAAELRSAPFTKTAREKGYGKKGNALKSIRVGDICNLKITALAPNNIGIDELTYPSISIFVPNAQIGTSLTAKILKIQSVLQRTSINKLEAKGLKNYFYAIAQPIENSKTSETKKDQSNSKNQNSPPVKPGDVLTVSILKEFVKNPTIAFSSLKKTPNNLTTDGKGSRIGIVDLNDTYRLIIPFWDGISSKNVKVTITRVKSNYAFALISLLDKNNERPPRAVASHRPVSQIGEGKGETVQSEINMEQNFNLVKNALLQNSDLNNTNELSIPTNFTPTDNTLHKHWVDNSSGLITNLKTGCKFTTILPLNATKYGKYLVFKINETVLFLKTNKDFLSLWNQGSLTDWRALAGSQMGDSFPSSVRTVEKQPSLLRSEGVTGANVEKGGQKKGKNSKNGFIPIEKEVELENSLKYFEPSTFSDPDGTHDMCDALKNSAKQLPLTEEGKRISILDTYKNKKREGDLKQENVSKLKVRIKIISSTKNCAVGKILQLNPITHRLKKAIVLNNIREMMNHGMHFGEKAVKCHARMKNYIWLKKGKSRKLPYAKDLFDVPSAFKGERMPDAFGTVSAWRSQALSEKAAGVPQQNPPLGKNVTGGTTGKGYNTTAKRAKPLIKKGRHIINLLKTRRCLNKALNTLTKYALKGRTFLFIGTKKPATGLVALASFFTKNSFYVNTRWLGGMLTNWKTICKSIAKIRPILKEKQKVGLNILERRQSIKLKLIQKALLLKQKSKLILSKARFLLNLLRNSNVSSTPLKKHSFYPTSTSQKESSLPIVSIPTNKNGFSKTNPKGIEISQKTSKERESTEQMHILLQRTDKLNALRKSLISKGMNYLQKRQNLNQKNRKNMYETLLLKEKGLLISTKYKEILNQLTLYTKKIREYKTLLILTTAIQKLKTITTKGSLDGLNVNDQNANKILYSISYGKLKNFQNSVIYNRIVPNPPKDILNRMVLTMKNGEQITGLSKNGAANLLQTVPEASDTFKSKRKSMIQSTDNPNIEIASSFAARGKKSTVPDSSSGSSPLSAGLKGFGLETKAENTKVNTQIFICSTLLSKFSTFSTTLKNIIKTLIISVENLLKRAHYYEEILKKIKLTLVAYLDFKKSYVKEMKQLKTKLKIEKTLIKIVKRKLKVIDAQKKLLQFLPRLRYLPTPQTQISQIVQILLTKIVDPKLKYPTDVIYDQKLSRIGKKKKKVAAARKKKWQRLEKYFGGIANMTKYTKNQITKNVAIIIGQKEEINAVRECQKLGIKMFTIVDTNCNPTLSDHIIPANDDSRNSIKYILTKFITRIRLAQKLRARLQKRLAVKK</sequence>
<keyword evidence="5" id="KW-0934">Plastid</keyword>
<evidence type="ECO:0000313" key="5">
    <source>
        <dbReference type="EMBL" id="AUW36540.1"/>
    </source>
</evidence>
<geneLocation type="chloroplast" evidence="5"/>
<dbReference type="InterPro" id="IPR001865">
    <property type="entry name" value="Ribosomal_uS2"/>
</dbReference>
<dbReference type="InterPro" id="IPR005706">
    <property type="entry name" value="Ribosomal_uS2_bac/mit/plastid"/>
</dbReference>
<dbReference type="Pfam" id="PF00318">
    <property type="entry name" value="Ribosomal_S2"/>
    <property type="match status" value="2"/>
</dbReference>
<proteinExistence type="inferred from homology"/>
<reference evidence="5" key="1">
    <citation type="submission" date="2017-12" db="EMBL/GenBank/DDBJ databases">
        <authorList>
            <person name="Hurst M.R.H."/>
        </authorList>
    </citation>
    <scope>NUCLEOTIDE SEQUENCE</scope>
    <source>
        <strain evidence="5">UTEX 2505</strain>
    </source>
</reference>
<feature type="region of interest" description="Disordered" evidence="4">
    <location>
        <begin position="300"/>
        <end position="322"/>
    </location>
</feature>
<dbReference type="SUPFAM" id="SSF52313">
    <property type="entry name" value="Ribosomal protein S2"/>
    <property type="match status" value="2"/>
</dbReference>
<dbReference type="CDD" id="cd01425">
    <property type="entry name" value="RPS2"/>
    <property type="match status" value="2"/>
</dbReference>
<accession>A0A2K9YRY2</accession>
<evidence type="ECO:0000256" key="3">
    <source>
        <dbReference type="HAMAP-Rule" id="MF_00291"/>
    </source>
</evidence>